<organism evidence="1 2">
    <name type="scientific">Porites evermanni</name>
    <dbReference type="NCBI Taxonomy" id="104178"/>
    <lineage>
        <taxon>Eukaryota</taxon>
        <taxon>Metazoa</taxon>
        <taxon>Cnidaria</taxon>
        <taxon>Anthozoa</taxon>
        <taxon>Hexacorallia</taxon>
        <taxon>Scleractinia</taxon>
        <taxon>Fungiina</taxon>
        <taxon>Poritidae</taxon>
        <taxon>Porites</taxon>
    </lineage>
</organism>
<gene>
    <name evidence="1" type="ORF">PEVE_00021193</name>
</gene>
<name>A0ABN8SH76_9CNID</name>
<dbReference type="Proteomes" id="UP001159427">
    <property type="component" value="Unassembled WGS sequence"/>
</dbReference>
<accession>A0ABN8SH76</accession>
<sequence length="103" mass="11855">MDMATHITKTCGRAFFYLYNIRHIRKYVISECTEKLIHAFNITSRLDYCNNSAPKYLIDLISVLPPSHYDLRRNNEGILLSTPKPFTKVTMGDRSSMAAALRL</sequence>
<protein>
    <submittedName>
        <fullName evidence="1">Uncharacterized protein</fullName>
    </submittedName>
</protein>
<evidence type="ECO:0000313" key="2">
    <source>
        <dbReference type="Proteomes" id="UP001159427"/>
    </source>
</evidence>
<dbReference type="EMBL" id="CALNXI010002837">
    <property type="protein sequence ID" value="CAH3191035.1"/>
    <property type="molecule type" value="Genomic_DNA"/>
</dbReference>
<reference evidence="1 2" key="1">
    <citation type="submission" date="2022-05" db="EMBL/GenBank/DDBJ databases">
        <authorList>
            <consortium name="Genoscope - CEA"/>
            <person name="William W."/>
        </authorList>
    </citation>
    <scope>NUCLEOTIDE SEQUENCE [LARGE SCALE GENOMIC DNA]</scope>
</reference>
<proteinExistence type="predicted"/>
<comment type="caution">
    <text evidence="1">The sequence shown here is derived from an EMBL/GenBank/DDBJ whole genome shotgun (WGS) entry which is preliminary data.</text>
</comment>
<keyword evidence="2" id="KW-1185">Reference proteome</keyword>
<evidence type="ECO:0000313" key="1">
    <source>
        <dbReference type="EMBL" id="CAH3191035.1"/>
    </source>
</evidence>